<dbReference type="Pfam" id="PF00534">
    <property type="entry name" value="Glycos_transf_1"/>
    <property type="match status" value="1"/>
</dbReference>
<comment type="caution">
    <text evidence="3">The sequence shown here is derived from an EMBL/GenBank/DDBJ whole genome shotgun (WGS) entry which is preliminary data.</text>
</comment>
<reference evidence="3 4" key="1">
    <citation type="submission" date="2013-09" db="EMBL/GenBank/DDBJ databases">
        <authorList>
            <person name="Zeng Z."/>
            <person name="Chen C."/>
        </authorList>
    </citation>
    <scope>NUCLEOTIDE SEQUENCE [LARGE SCALE GENOMIC DNA]</scope>
    <source>
        <strain evidence="3 4">GH29-5</strain>
    </source>
</reference>
<dbReference type="InterPro" id="IPR001296">
    <property type="entry name" value="Glyco_trans_1"/>
</dbReference>
<evidence type="ECO:0000259" key="2">
    <source>
        <dbReference type="Pfam" id="PF13439"/>
    </source>
</evidence>
<protein>
    <recommendedName>
        <fullName evidence="5">Glycosyl transferase family 1</fullName>
    </recommendedName>
</protein>
<evidence type="ECO:0008006" key="5">
    <source>
        <dbReference type="Google" id="ProtNLM"/>
    </source>
</evidence>
<dbReference type="eggNOG" id="COG0438">
    <property type="taxonomic scope" value="Bacteria"/>
</dbReference>
<feature type="domain" description="Glycosyl transferase family 1" evidence="1">
    <location>
        <begin position="170"/>
        <end position="333"/>
    </location>
</feature>
<evidence type="ECO:0000259" key="1">
    <source>
        <dbReference type="Pfam" id="PF00534"/>
    </source>
</evidence>
<dbReference type="InterPro" id="IPR050194">
    <property type="entry name" value="Glycosyltransferase_grp1"/>
</dbReference>
<accession>A0A0A2MM65</accession>
<dbReference type="Pfam" id="PF13439">
    <property type="entry name" value="Glyco_transf_4"/>
    <property type="match status" value="1"/>
</dbReference>
<dbReference type="SUPFAM" id="SSF53756">
    <property type="entry name" value="UDP-Glycosyltransferase/glycogen phosphorylase"/>
    <property type="match status" value="1"/>
</dbReference>
<dbReference type="PANTHER" id="PTHR45947:SF3">
    <property type="entry name" value="SULFOQUINOVOSYL TRANSFERASE SQD2"/>
    <property type="match status" value="1"/>
</dbReference>
<gene>
    <name evidence="3" type="ORF">Q764_08345</name>
</gene>
<dbReference type="PANTHER" id="PTHR45947">
    <property type="entry name" value="SULFOQUINOVOSYL TRANSFERASE SQD2"/>
    <property type="match status" value="1"/>
</dbReference>
<dbReference type="Proteomes" id="UP000030121">
    <property type="component" value="Unassembled WGS sequence"/>
</dbReference>
<dbReference type="Gene3D" id="3.40.50.2000">
    <property type="entry name" value="Glycogen Phosphorylase B"/>
    <property type="match status" value="2"/>
</dbReference>
<dbReference type="GO" id="GO:0016758">
    <property type="term" value="F:hexosyltransferase activity"/>
    <property type="evidence" value="ECO:0007669"/>
    <property type="project" value="TreeGrafter"/>
</dbReference>
<dbReference type="STRING" id="1121899.GCA_000430025_00327"/>
<dbReference type="OrthoDB" id="9811239at2"/>
<keyword evidence="4" id="KW-1185">Reference proteome</keyword>
<dbReference type="EMBL" id="JRLW01000009">
    <property type="protein sequence ID" value="KGO89380.1"/>
    <property type="molecule type" value="Genomic_DNA"/>
</dbReference>
<dbReference type="AlphaFoldDB" id="A0A0A2MM65"/>
<feature type="domain" description="Glycosyltransferase subfamily 4-like N-terminal" evidence="2">
    <location>
        <begin position="13"/>
        <end position="162"/>
    </location>
</feature>
<proteinExistence type="predicted"/>
<evidence type="ECO:0000313" key="4">
    <source>
        <dbReference type="Proteomes" id="UP000030121"/>
    </source>
</evidence>
<dbReference type="InterPro" id="IPR028098">
    <property type="entry name" value="Glyco_trans_4-like_N"/>
</dbReference>
<name>A0A0A2MM65_9FLAO</name>
<dbReference type="RefSeq" id="WP_026981342.1">
    <property type="nucleotide sequence ID" value="NZ_JRLW01000009.1"/>
</dbReference>
<organism evidence="3 4">
    <name type="scientific">Flavobacterium suncheonense GH29-5 = DSM 17707</name>
    <dbReference type="NCBI Taxonomy" id="1121899"/>
    <lineage>
        <taxon>Bacteria</taxon>
        <taxon>Pseudomonadati</taxon>
        <taxon>Bacteroidota</taxon>
        <taxon>Flavobacteriia</taxon>
        <taxon>Flavobacteriales</taxon>
        <taxon>Flavobacteriaceae</taxon>
        <taxon>Flavobacterium</taxon>
    </lineage>
</organism>
<evidence type="ECO:0000313" key="3">
    <source>
        <dbReference type="EMBL" id="KGO89380.1"/>
    </source>
</evidence>
<sequence>MKIVRLATFLDFGGVERRLETLSHIRDEHDWVFCAINKGGTAAENIQKQGKRVVCFGLSYKIPSFATIYKLYRFFKKEKPEVVHTSGAEANFHGVLAAKLAKVPVIVSEEIGIPSQSKTAKRIFKFIYNLSDYVIGNSAPVISYLEKENGVKRKKLQQIPNPMIFQELDERPERKDEIFSIVSVSRLEPVKNIESVLRVIAQLLSEQHKIRYTIVGDGSHRFVLEALVKELNIEEYVTFAGYQSNPIPFLQAADLYVLTSFTEGFSNSLAEAMYSETPSLSTRVGAAEAIISEGENGWLVPPGDDEVLKRTLTTILTTDRETRKAIGKKGKQMIAANYSLANHAAMLMKLYQN</sequence>